<comment type="similarity">
    <text evidence="1">Belongs to the glycosyl hydrolase 2 family.</text>
</comment>
<dbReference type="SUPFAM" id="SSF51445">
    <property type="entry name" value="(Trans)glycosidases"/>
    <property type="match status" value="1"/>
</dbReference>
<dbReference type="GO" id="GO:0005975">
    <property type="term" value="P:carbohydrate metabolic process"/>
    <property type="evidence" value="ECO:0007669"/>
    <property type="project" value="InterPro"/>
</dbReference>
<dbReference type="Gene3D" id="3.20.20.80">
    <property type="entry name" value="Glycosidases"/>
    <property type="match status" value="1"/>
</dbReference>
<evidence type="ECO:0000259" key="4">
    <source>
        <dbReference type="Pfam" id="PF00703"/>
    </source>
</evidence>
<evidence type="ECO:0000313" key="6">
    <source>
        <dbReference type="EMBL" id="MBK6089788.1"/>
    </source>
</evidence>
<dbReference type="RefSeq" id="WP_201428495.1">
    <property type="nucleotide sequence ID" value="NZ_JAEQMG010000155.1"/>
</dbReference>
<dbReference type="Pfam" id="PF00703">
    <property type="entry name" value="Glyco_hydro_2"/>
    <property type="match status" value="1"/>
</dbReference>
<accession>A0A934WTR3</accession>
<dbReference type="InterPro" id="IPR036156">
    <property type="entry name" value="Beta-gal/glucu_dom_sf"/>
</dbReference>
<dbReference type="Gene3D" id="2.60.40.10">
    <property type="entry name" value="Immunoglobulins"/>
    <property type="match status" value="2"/>
</dbReference>
<keyword evidence="7" id="KW-1185">Reference proteome</keyword>
<dbReference type="PANTHER" id="PTHR42732">
    <property type="entry name" value="BETA-GALACTOSIDASE"/>
    <property type="match status" value="1"/>
</dbReference>
<evidence type="ECO:0000256" key="3">
    <source>
        <dbReference type="ARBA" id="ARBA00023295"/>
    </source>
</evidence>
<dbReference type="Gene3D" id="2.60.120.260">
    <property type="entry name" value="Galactose-binding domain-like"/>
    <property type="match status" value="1"/>
</dbReference>
<dbReference type="Proteomes" id="UP000633365">
    <property type="component" value="Unassembled WGS sequence"/>
</dbReference>
<dbReference type="GO" id="GO:0004553">
    <property type="term" value="F:hydrolase activity, hydrolyzing O-glycosyl compounds"/>
    <property type="evidence" value="ECO:0007669"/>
    <property type="project" value="InterPro"/>
</dbReference>
<dbReference type="EMBL" id="JAEQMG010000155">
    <property type="protein sequence ID" value="MBK6089788.1"/>
    <property type="molecule type" value="Genomic_DNA"/>
</dbReference>
<reference evidence="6" key="1">
    <citation type="submission" date="2021-01" db="EMBL/GenBank/DDBJ databases">
        <title>Genome public.</title>
        <authorList>
            <person name="Liu C."/>
            <person name="Sun Q."/>
        </authorList>
    </citation>
    <scope>NUCLEOTIDE SEQUENCE</scope>
    <source>
        <strain evidence="6">M6</strain>
    </source>
</reference>
<proteinExistence type="inferred from homology"/>
<dbReference type="Pfam" id="PF02836">
    <property type="entry name" value="Glyco_hydro_2_C"/>
    <property type="match status" value="1"/>
</dbReference>
<comment type="caution">
    <text evidence="6">The sequence shown here is derived from an EMBL/GenBank/DDBJ whole genome shotgun (WGS) entry which is preliminary data.</text>
</comment>
<evidence type="ECO:0000256" key="2">
    <source>
        <dbReference type="ARBA" id="ARBA00022801"/>
    </source>
</evidence>
<dbReference type="InterPro" id="IPR008979">
    <property type="entry name" value="Galactose-bd-like_sf"/>
</dbReference>
<dbReference type="AlphaFoldDB" id="A0A934WTR3"/>
<dbReference type="SUPFAM" id="SSF49785">
    <property type="entry name" value="Galactose-binding domain-like"/>
    <property type="match status" value="1"/>
</dbReference>
<protein>
    <submittedName>
        <fullName evidence="6">Glycoside hydrolase family 2 protein</fullName>
    </submittedName>
</protein>
<dbReference type="InterPro" id="IPR013783">
    <property type="entry name" value="Ig-like_fold"/>
</dbReference>
<dbReference type="InterPro" id="IPR006102">
    <property type="entry name" value="Ig-like_GH2"/>
</dbReference>
<dbReference type="PANTHER" id="PTHR42732:SF1">
    <property type="entry name" value="BETA-MANNOSIDASE"/>
    <property type="match status" value="1"/>
</dbReference>
<feature type="domain" description="Glycoside hydrolase family 2 immunoglobulin-like beta-sandwich" evidence="4">
    <location>
        <begin position="153"/>
        <end position="265"/>
    </location>
</feature>
<dbReference type="PRINTS" id="PR00132">
    <property type="entry name" value="GLHYDRLASE2"/>
</dbReference>
<feature type="domain" description="Glycoside hydrolase family 2 catalytic" evidence="5">
    <location>
        <begin position="269"/>
        <end position="525"/>
    </location>
</feature>
<evidence type="ECO:0000313" key="7">
    <source>
        <dbReference type="Proteomes" id="UP000633365"/>
    </source>
</evidence>
<dbReference type="InterPro" id="IPR006103">
    <property type="entry name" value="Glyco_hydro_2_cat"/>
</dbReference>
<dbReference type="InterPro" id="IPR017853">
    <property type="entry name" value="GH"/>
</dbReference>
<evidence type="ECO:0000259" key="5">
    <source>
        <dbReference type="Pfam" id="PF02836"/>
    </source>
</evidence>
<keyword evidence="3" id="KW-0326">Glycosidase</keyword>
<dbReference type="SUPFAM" id="SSF49303">
    <property type="entry name" value="beta-Galactosidase/glucuronidase domain"/>
    <property type="match status" value="1"/>
</dbReference>
<gene>
    <name evidence="6" type="ORF">JKK62_14250</name>
</gene>
<evidence type="ECO:0000256" key="1">
    <source>
        <dbReference type="ARBA" id="ARBA00007401"/>
    </source>
</evidence>
<dbReference type="InterPro" id="IPR006101">
    <property type="entry name" value="Glyco_hydro_2"/>
</dbReference>
<organism evidence="6 7">
    <name type="scientific">Ruminococcus difficilis</name>
    <dbReference type="NCBI Taxonomy" id="2763069"/>
    <lineage>
        <taxon>Bacteria</taxon>
        <taxon>Bacillati</taxon>
        <taxon>Bacillota</taxon>
        <taxon>Clostridia</taxon>
        <taxon>Eubacteriales</taxon>
        <taxon>Oscillospiraceae</taxon>
        <taxon>Ruminococcus</taxon>
    </lineage>
</organism>
<sequence length="803" mass="91346">MRQILHINNDWEFTPAFDIAFLRGEGKAEAVRLPHTCKVTPYNYFDESIYQMVCGYRKRLDLSARGDRRAFICFGAAAHYARVYLDGELIGEHKSGYTSFEFELVTDNLSPLLVVELDTRENLNFPPFGKVIDYLTYGGLYREVRLEYREQSYIDDVFAKPSIPDTIRVTPRMNPKLVAGLTFEGTVDCEIDLVGEADEIRLSLTEKGGKTALAEATFAVGSDYTLKVPRVHLWDPLSPALYELKAELIRDGVVIDTLTRRVGFRRAEFRKDGFFLNGRRFKLRGLNRHQSYPYVGYAMPRSMQRMDADLLKGELGCNAVRTSHYPQSHHFIGRCDELGMPVFTEAPGWQNLGDDEWKDVGVEAVREMVREYRNHPSIILWGVRINESQDDHDFYVRTNEAARSLDPTRATGGVRCHKNSELLEDVYTYNDFVHDGVQPGCEPKRAVTSDVEKAYLVSEYGGHMYSTKAYDDEEHRLEHMLRHARTLDAVASYDDIAGSFAWCMFDYNTHKEFGSGDRICYHGVCDMFRNKKLAAELYAIQDSDQPILQLSSSMDIGDHPATNRGRVYILTNADSVRFYKNDSFIHEYTHEGTEFPHLKFPPIEITDYIGDRIAENEDFTPKQAEYVKDILNESSRFGMNNLSVDAKGKAAYLMMRYGMDHDAAYRLYGKYIGNWGDKSTVFRLEAYKDGKLVKELRVSPFEKRVLTAQVDHTELVEEQTYDVAAVRIRMTDQNGNDMPYFFGAVNAQVSGDIELIGESPVILRAGMGGVYVRTVGTAGEGTLTLSAEGCDSVTVRFCIEVKV</sequence>
<keyword evidence="2 6" id="KW-0378">Hydrolase</keyword>
<dbReference type="InterPro" id="IPR051913">
    <property type="entry name" value="GH2_Domain-Containing"/>
</dbReference>
<name>A0A934WTR3_9FIRM</name>